<comment type="caution">
    <text evidence="2">The sequence shown here is derived from an EMBL/GenBank/DDBJ whole genome shotgun (WGS) entry which is preliminary data.</text>
</comment>
<keyword evidence="3" id="KW-1185">Reference proteome</keyword>
<sequence>MSVTLCLDKTSSHSAGCPNTSRDVDREGTHPNGPTSRLCRVAVSCRAAISWQQVVGELGHGGCSDVSAVGFAQCPGNSWNGWE</sequence>
<feature type="compositionally biased region" description="Polar residues" evidence="1">
    <location>
        <begin position="12"/>
        <end position="21"/>
    </location>
</feature>
<protein>
    <submittedName>
        <fullName evidence="2">Uncharacterized protein</fullName>
    </submittedName>
</protein>
<dbReference type="AlphaFoldDB" id="A0ABC9WRT7"/>
<accession>A0ABC9WRT7</accession>
<organism evidence="2 3">
    <name type="scientific">Grus japonensis</name>
    <name type="common">Japanese crane</name>
    <name type="synonym">Red-crowned crane</name>
    <dbReference type="NCBI Taxonomy" id="30415"/>
    <lineage>
        <taxon>Eukaryota</taxon>
        <taxon>Metazoa</taxon>
        <taxon>Chordata</taxon>
        <taxon>Craniata</taxon>
        <taxon>Vertebrata</taxon>
        <taxon>Euteleostomi</taxon>
        <taxon>Archelosauria</taxon>
        <taxon>Archosauria</taxon>
        <taxon>Dinosauria</taxon>
        <taxon>Saurischia</taxon>
        <taxon>Theropoda</taxon>
        <taxon>Coelurosauria</taxon>
        <taxon>Aves</taxon>
        <taxon>Neognathae</taxon>
        <taxon>Neoaves</taxon>
        <taxon>Gruiformes</taxon>
        <taxon>Gruidae</taxon>
        <taxon>Grus</taxon>
    </lineage>
</organism>
<dbReference type="Proteomes" id="UP001623348">
    <property type="component" value="Unassembled WGS sequence"/>
</dbReference>
<name>A0ABC9WRT7_GRUJA</name>
<evidence type="ECO:0000256" key="1">
    <source>
        <dbReference type="SAM" id="MobiDB-lite"/>
    </source>
</evidence>
<feature type="region of interest" description="Disordered" evidence="1">
    <location>
        <begin position="1"/>
        <end position="33"/>
    </location>
</feature>
<reference evidence="2 3" key="1">
    <citation type="submission" date="2024-06" db="EMBL/GenBank/DDBJ databases">
        <title>The draft genome of Grus japonensis, version 3.</title>
        <authorList>
            <person name="Nabeshima K."/>
            <person name="Suzuki S."/>
            <person name="Onuma M."/>
        </authorList>
    </citation>
    <scope>NUCLEOTIDE SEQUENCE [LARGE SCALE GENOMIC DNA]</scope>
    <source>
        <strain evidence="2 3">451A</strain>
    </source>
</reference>
<dbReference type="EMBL" id="BAAFJT010000003">
    <property type="protein sequence ID" value="GAB0187494.1"/>
    <property type="molecule type" value="Genomic_DNA"/>
</dbReference>
<gene>
    <name evidence="2" type="ORF">GRJ2_001214700</name>
</gene>
<proteinExistence type="predicted"/>
<evidence type="ECO:0000313" key="3">
    <source>
        <dbReference type="Proteomes" id="UP001623348"/>
    </source>
</evidence>
<evidence type="ECO:0000313" key="2">
    <source>
        <dbReference type="EMBL" id="GAB0187494.1"/>
    </source>
</evidence>